<organism evidence="1 2">
    <name type="scientific">Araneus ventricosus</name>
    <name type="common">Orbweaver spider</name>
    <name type="synonym">Epeira ventricosa</name>
    <dbReference type="NCBI Taxonomy" id="182803"/>
    <lineage>
        <taxon>Eukaryota</taxon>
        <taxon>Metazoa</taxon>
        <taxon>Ecdysozoa</taxon>
        <taxon>Arthropoda</taxon>
        <taxon>Chelicerata</taxon>
        <taxon>Arachnida</taxon>
        <taxon>Araneae</taxon>
        <taxon>Araneomorphae</taxon>
        <taxon>Entelegynae</taxon>
        <taxon>Araneoidea</taxon>
        <taxon>Araneidae</taxon>
        <taxon>Araneus</taxon>
    </lineage>
</organism>
<evidence type="ECO:0000313" key="1">
    <source>
        <dbReference type="EMBL" id="GBM29483.1"/>
    </source>
</evidence>
<proteinExistence type="predicted"/>
<evidence type="ECO:0000313" key="2">
    <source>
        <dbReference type="Proteomes" id="UP000499080"/>
    </source>
</evidence>
<dbReference type="AlphaFoldDB" id="A0A4Y2EJU6"/>
<reference evidence="1 2" key="1">
    <citation type="journal article" date="2019" name="Sci. Rep.">
        <title>Orb-weaving spider Araneus ventricosus genome elucidates the spidroin gene catalogue.</title>
        <authorList>
            <person name="Kono N."/>
            <person name="Nakamura H."/>
            <person name="Ohtoshi R."/>
            <person name="Moran D.A.P."/>
            <person name="Shinohara A."/>
            <person name="Yoshida Y."/>
            <person name="Fujiwara M."/>
            <person name="Mori M."/>
            <person name="Tomita M."/>
            <person name="Arakawa K."/>
        </authorList>
    </citation>
    <scope>NUCLEOTIDE SEQUENCE [LARGE SCALE GENOMIC DNA]</scope>
</reference>
<dbReference type="EMBL" id="BGPR01000637">
    <property type="protein sequence ID" value="GBM29483.1"/>
    <property type="molecule type" value="Genomic_DNA"/>
</dbReference>
<dbReference type="Proteomes" id="UP000499080">
    <property type="component" value="Unassembled WGS sequence"/>
</dbReference>
<comment type="caution">
    <text evidence="1">The sequence shown here is derived from an EMBL/GenBank/DDBJ whole genome shotgun (WGS) entry which is preliminary data.</text>
</comment>
<protein>
    <submittedName>
        <fullName evidence="1">Uncharacterized protein</fullName>
    </submittedName>
</protein>
<keyword evidence="2" id="KW-1185">Reference proteome</keyword>
<name>A0A4Y2EJU6_ARAVE</name>
<sequence length="104" mass="11554">MIDCIPVVHSCVQNSVCRERLLNLYVISDIAPTRVTSHCFLPEAPAKKFTDMDESVSPSGFPESGFLIGIQSTRCITISMGSILRNDEYKVSFESRQKVIALKS</sequence>
<gene>
    <name evidence="1" type="ORF">AVEN_255860_1</name>
</gene>
<accession>A0A4Y2EJU6</accession>